<keyword evidence="2" id="KW-0732">Signal</keyword>
<protein>
    <recommendedName>
        <fullName evidence="5">Secreted protein</fullName>
    </recommendedName>
</protein>
<feature type="region of interest" description="Disordered" evidence="1">
    <location>
        <begin position="50"/>
        <end position="72"/>
    </location>
</feature>
<feature type="chain" id="PRO_5040463096" description="Secreted protein" evidence="2">
    <location>
        <begin position="36"/>
        <end position="72"/>
    </location>
</feature>
<organism evidence="3 4">
    <name type="scientific">Gymnopilus junonius</name>
    <name type="common">Spectacular rustgill mushroom</name>
    <name type="synonym">Gymnopilus spectabilis subsp. junonius</name>
    <dbReference type="NCBI Taxonomy" id="109634"/>
    <lineage>
        <taxon>Eukaryota</taxon>
        <taxon>Fungi</taxon>
        <taxon>Dikarya</taxon>
        <taxon>Basidiomycota</taxon>
        <taxon>Agaricomycotina</taxon>
        <taxon>Agaricomycetes</taxon>
        <taxon>Agaricomycetidae</taxon>
        <taxon>Agaricales</taxon>
        <taxon>Agaricineae</taxon>
        <taxon>Hymenogastraceae</taxon>
        <taxon>Gymnopilus</taxon>
    </lineage>
</organism>
<reference evidence="3" key="1">
    <citation type="submission" date="2020-11" db="EMBL/GenBank/DDBJ databases">
        <authorList>
            <consortium name="DOE Joint Genome Institute"/>
            <person name="Ahrendt S."/>
            <person name="Riley R."/>
            <person name="Andreopoulos W."/>
            <person name="LaButti K."/>
            <person name="Pangilinan J."/>
            <person name="Ruiz-duenas F.J."/>
            <person name="Barrasa J.M."/>
            <person name="Sanchez-Garcia M."/>
            <person name="Camarero S."/>
            <person name="Miyauchi S."/>
            <person name="Serrano A."/>
            <person name="Linde D."/>
            <person name="Babiker R."/>
            <person name="Drula E."/>
            <person name="Ayuso-Fernandez I."/>
            <person name="Pacheco R."/>
            <person name="Padilla G."/>
            <person name="Ferreira P."/>
            <person name="Barriuso J."/>
            <person name="Kellner H."/>
            <person name="Castanera R."/>
            <person name="Alfaro M."/>
            <person name="Ramirez L."/>
            <person name="Pisabarro A.G."/>
            <person name="Kuo A."/>
            <person name="Tritt A."/>
            <person name="Lipzen A."/>
            <person name="He G."/>
            <person name="Yan M."/>
            <person name="Ng V."/>
            <person name="Cullen D."/>
            <person name="Martin F."/>
            <person name="Rosso M.-N."/>
            <person name="Henrissat B."/>
            <person name="Hibbett D."/>
            <person name="Martinez A.T."/>
            <person name="Grigoriev I.V."/>
        </authorList>
    </citation>
    <scope>NUCLEOTIDE SEQUENCE</scope>
    <source>
        <strain evidence="3">AH 44721</strain>
    </source>
</reference>
<dbReference type="AlphaFoldDB" id="A0A9P5TR78"/>
<comment type="caution">
    <text evidence="3">The sequence shown here is derived from an EMBL/GenBank/DDBJ whole genome shotgun (WGS) entry which is preliminary data.</text>
</comment>
<feature type="non-terminal residue" evidence="3">
    <location>
        <position position="72"/>
    </location>
</feature>
<name>A0A9P5TR78_GYMJU</name>
<evidence type="ECO:0000256" key="2">
    <source>
        <dbReference type="SAM" id="SignalP"/>
    </source>
</evidence>
<evidence type="ECO:0000313" key="4">
    <source>
        <dbReference type="Proteomes" id="UP000724874"/>
    </source>
</evidence>
<dbReference type="Proteomes" id="UP000724874">
    <property type="component" value="Unassembled WGS sequence"/>
</dbReference>
<evidence type="ECO:0000256" key="1">
    <source>
        <dbReference type="SAM" id="MobiDB-lite"/>
    </source>
</evidence>
<gene>
    <name evidence="3" type="ORF">CPB84DRAFT_1771932</name>
</gene>
<dbReference type="EMBL" id="JADNYJ010000023">
    <property type="protein sequence ID" value="KAF8905220.1"/>
    <property type="molecule type" value="Genomic_DNA"/>
</dbReference>
<evidence type="ECO:0008006" key="5">
    <source>
        <dbReference type="Google" id="ProtNLM"/>
    </source>
</evidence>
<feature type="compositionally biased region" description="Basic and acidic residues" evidence="1">
    <location>
        <begin position="63"/>
        <end position="72"/>
    </location>
</feature>
<keyword evidence="4" id="KW-1185">Reference proteome</keyword>
<sequence>MTMAWLWLLRSCPSPRLTAWSHVLQLSSCLPQVHAATPSYWLPRRISHSETKAKTSTKRRNWRSLDDHPVPR</sequence>
<feature type="signal peptide" evidence="2">
    <location>
        <begin position="1"/>
        <end position="35"/>
    </location>
</feature>
<accession>A0A9P5TR78</accession>
<proteinExistence type="predicted"/>
<evidence type="ECO:0000313" key="3">
    <source>
        <dbReference type="EMBL" id="KAF8905220.1"/>
    </source>
</evidence>